<evidence type="ECO:0000313" key="3">
    <source>
        <dbReference type="EMBL" id="MBA6414240.1"/>
    </source>
</evidence>
<comment type="similarity">
    <text evidence="1">Belongs to the sulfur carrier protein TusA family.</text>
</comment>
<dbReference type="AlphaFoldDB" id="A0A7W2TYF4"/>
<evidence type="ECO:0000259" key="2">
    <source>
        <dbReference type="PROSITE" id="PS01148"/>
    </source>
</evidence>
<dbReference type="InterPro" id="IPR036868">
    <property type="entry name" value="TusA-like_sf"/>
</dbReference>
<dbReference type="CDD" id="cd00291">
    <property type="entry name" value="SirA_YedF_YeeD"/>
    <property type="match status" value="1"/>
</dbReference>
<reference evidence="3 4" key="1">
    <citation type="submission" date="2020-07" db="EMBL/GenBank/DDBJ databases">
        <title>Halieaceae bacterium, F7430, whole genome shotgun sequencing project.</title>
        <authorList>
            <person name="Jiang S."/>
            <person name="Liu Z.W."/>
            <person name="Du Z.J."/>
        </authorList>
    </citation>
    <scope>NUCLEOTIDE SEQUENCE [LARGE SCALE GENOMIC DNA]</scope>
    <source>
        <strain evidence="3 4">F7430</strain>
    </source>
</reference>
<dbReference type="Gene3D" id="3.30.110.40">
    <property type="entry name" value="TusA-like domain"/>
    <property type="match status" value="1"/>
</dbReference>
<comment type="caution">
    <text evidence="3">The sequence shown here is derived from an EMBL/GenBank/DDBJ whole genome shotgun (WGS) entry which is preliminary data.</text>
</comment>
<dbReference type="Proteomes" id="UP000539350">
    <property type="component" value="Unassembled WGS sequence"/>
</dbReference>
<evidence type="ECO:0000313" key="4">
    <source>
        <dbReference type="Proteomes" id="UP000539350"/>
    </source>
</evidence>
<keyword evidence="3" id="KW-0808">Transferase</keyword>
<keyword evidence="4" id="KW-1185">Reference proteome</keyword>
<dbReference type="Pfam" id="PF01206">
    <property type="entry name" value="TusA"/>
    <property type="match status" value="1"/>
</dbReference>
<organism evidence="3 4">
    <name type="scientific">Sediminihaliea albiluteola</name>
    <dbReference type="NCBI Taxonomy" id="2758564"/>
    <lineage>
        <taxon>Bacteria</taxon>
        <taxon>Pseudomonadati</taxon>
        <taxon>Pseudomonadota</taxon>
        <taxon>Gammaproteobacteria</taxon>
        <taxon>Cellvibrionales</taxon>
        <taxon>Halieaceae</taxon>
        <taxon>Sediminihaliea</taxon>
    </lineage>
</organism>
<dbReference type="InterPro" id="IPR001455">
    <property type="entry name" value="TusA-like"/>
</dbReference>
<feature type="domain" description="UPF0033" evidence="2">
    <location>
        <begin position="9"/>
        <end position="33"/>
    </location>
</feature>
<dbReference type="PANTHER" id="PTHR33279">
    <property type="entry name" value="SULFUR CARRIER PROTEIN YEDF-RELATED"/>
    <property type="match status" value="1"/>
</dbReference>
<dbReference type="RefSeq" id="WP_182175136.1">
    <property type="nucleotide sequence ID" value="NZ_JACFXU010000018.1"/>
</dbReference>
<protein>
    <submittedName>
        <fullName evidence="3">Sulfurtransferase TusA family protein</fullName>
    </submittedName>
</protein>
<sequence>MSESEIQEVDATGLQCPMPLLMAKRALNTMHSGERLRVLSTDQGSQRDFRVFAEQSGHILLASDERDGLYIHLLRKS</sequence>
<dbReference type="PANTHER" id="PTHR33279:SF2">
    <property type="entry name" value="SULFUR CARRIER PROTEIN TUSA"/>
    <property type="match status" value="1"/>
</dbReference>
<dbReference type="GO" id="GO:0016740">
    <property type="term" value="F:transferase activity"/>
    <property type="evidence" value="ECO:0007669"/>
    <property type="project" value="UniProtKB-KW"/>
</dbReference>
<gene>
    <name evidence="3" type="ORF">H2508_14085</name>
</gene>
<dbReference type="EMBL" id="JACFXU010000018">
    <property type="protein sequence ID" value="MBA6414240.1"/>
    <property type="molecule type" value="Genomic_DNA"/>
</dbReference>
<proteinExistence type="inferred from homology"/>
<dbReference type="PROSITE" id="PS01148">
    <property type="entry name" value="UPF0033"/>
    <property type="match status" value="1"/>
</dbReference>
<evidence type="ECO:0000256" key="1">
    <source>
        <dbReference type="ARBA" id="ARBA00008984"/>
    </source>
</evidence>
<accession>A0A7W2TYF4</accession>
<dbReference type="SUPFAM" id="SSF64307">
    <property type="entry name" value="SirA-like"/>
    <property type="match status" value="1"/>
</dbReference>
<name>A0A7W2TYF4_9GAMM</name>